<evidence type="ECO:0000256" key="2">
    <source>
        <dbReference type="SAM" id="SignalP"/>
    </source>
</evidence>
<feature type="compositionally biased region" description="Polar residues" evidence="1">
    <location>
        <begin position="59"/>
        <end position="72"/>
    </location>
</feature>
<keyword evidence="4" id="KW-1185">Reference proteome</keyword>
<feature type="region of interest" description="Disordered" evidence="1">
    <location>
        <begin position="35"/>
        <end position="79"/>
    </location>
</feature>
<proteinExistence type="predicted"/>
<sequence length="79" mass="7865">MPITVPARSGSRARRTALASVLAVAALTLAACRDDGTGIRPAPAYSGPSGPAGSAQSPHTSSPRTPAPSSVPATEPYRP</sequence>
<evidence type="ECO:0000313" key="4">
    <source>
        <dbReference type="Proteomes" id="UP001500909"/>
    </source>
</evidence>
<name>A0ABN1B0H0_9ACTN</name>
<gene>
    <name evidence="3" type="ORF">GCM10010361_60870</name>
</gene>
<evidence type="ECO:0000256" key="1">
    <source>
        <dbReference type="SAM" id="MobiDB-lite"/>
    </source>
</evidence>
<evidence type="ECO:0000313" key="3">
    <source>
        <dbReference type="EMBL" id="GAA0487797.1"/>
    </source>
</evidence>
<organism evidence="3 4">
    <name type="scientific">Streptomyces olivaceiscleroticus</name>
    <dbReference type="NCBI Taxonomy" id="68245"/>
    <lineage>
        <taxon>Bacteria</taxon>
        <taxon>Bacillati</taxon>
        <taxon>Actinomycetota</taxon>
        <taxon>Actinomycetes</taxon>
        <taxon>Kitasatosporales</taxon>
        <taxon>Streptomycetaceae</taxon>
        <taxon>Streptomyces</taxon>
    </lineage>
</organism>
<accession>A0ABN1B0H0</accession>
<feature type="chain" id="PRO_5046575368" evidence="2">
    <location>
        <begin position="31"/>
        <end position="79"/>
    </location>
</feature>
<feature type="signal peptide" evidence="2">
    <location>
        <begin position="1"/>
        <end position="30"/>
    </location>
</feature>
<comment type="caution">
    <text evidence="3">The sequence shown here is derived from an EMBL/GenBank/DDBJ whole genome shotgun (WGS) entry which is preliminary data.</text>
</comment>
<keyword evidence="2" id="KW-0732">Signal</keyword>
<dbReference type="EMBL" id="BAAABY010000045">
    <property type="protein sequence ID" value="GAA0487797.1"/>
    <property type="molecule type" value="Genomic_DNA"/>
</dbReference>
<protein>
    <submittedName>
        <fullName evidence="3">Uncharacterized protein</fullName>
    </submittedName>
</protein>
<reference evidence="3 4" key="1">
    <citation type="journal article" date="2019" name="Int. J. Syst. Evol. Microbiol.">
        <title>The Global Catalogue of Microorganisms (GCM) 10K type strain sequencing project: providing services to taxonomists for standard genome sequencing and annotation.</title>
        <authorList>
            <consortium name="The Broad Institute Genomics Platform"/>
            <consortium name="The Broad Institute Genome Sequencing Center for Infectious Disease"/>
            <person name="Wu L."/>
            <person name="Ma J."/>
        </authorList>
    </citation>
    <scope>NUCLEOTIDE SEQUENCE [LARGE SCALE GENOMIC DNA]</scope>
    <source>
        <strain evidence="3 4">JCM 4805</strain>
    </source>
</reference>
<feature type="compositionally biased region" description="Low complexity" evidence="1">
    <location>
        <begin position="41"/>
        <end position="58"/>
    </location>
</feature>
<dbReference type="RefSeq" id="WP_346098538.1">
    <property type="nucleotide sequence ID" value="NZ_BAAABY010000045.1"/>
</dbReference>
<dbReference type="Proteomes" id="UP001500909">
    <property type="component" value="Unassembled WGS sequence"/>
</dbReference>